<sequence>MTSLRTKGKVFAHFPYSFGKHKLYGFKIDIRLT</sequence>
<evidence type="ECO:0000313" key="1">
    <source>
        <dbReference type="EMBL" id="ETV90095.1"/>
    </source>
</evidence>
<reference evidence="1" key="1">
    <citation type="submission" date="2013-12" db="EMBL/GenBank/DDBJ databases">
        <title>The Genome Sequence of Aphanomyces invadans NJM9701.</title>
        <authorList>
            <consortium name="The Broad Institute Genomics Platform"/>
            <person name="Russ C."/>
            <person name="Tyler B."/>
            <person name="van West P."/>
            <person name="Dieguez-Uribeondo J."/>
            <person name="Young S.K."/>
            <person name="Zeng Q."/>
            <person name="Gargeya S."/>
            <person name="Fitzgerald M."/>
            <person name="Abouelleil A."/>
            <person name="Alvarado L."/>
            <person name="Chapman S.B."/>
            <person name="Gainer-Dewar J."/>
            <person name="Goldberg J."/>
            <person name="Griggs A."/>
            <person name="Gujja S."/>
            <person name="Hansen M."/>
            <person name="Howarth C."/>
            <person name="Imamovic A."/>
            <person name="Ireland A."/>
            <person name="Larimer J."/>
            <person name="McCowan C."/>
            <person name="Murphy C."/>
            <person name="Pearson M."/>
            <person name="Poon T.W."/>
            <person name="Priest M."/>
            <person name="Roberts A."/>
            <person name="Saif S."/>
            <person name="Shea T."/>
            <person name="Sykes S."/>
            <person name="Wortman J."/>
            <person name="Nusbaum C."/>
            <person name="Birren B."/>
        </authorList>
    </citation>
    <scope>NUCLEOTIDE SEQUENCE [LARGE SCALE GENOMIC DNA]</scope>
    <source>
        <strain evidence="1">NJM9701</strain>
    </source>
</reference>
<protein>
    <submittedName>
        <fullName evidence="1">Uncharacterized protein</fullName>
    </submittedName>
</protein>
<dbReference type="RefSeq" id="XP_008881272.1">
    <property type="nucleotide sequence ID" value="XM_008883050.1"/>
</dbReference>
<organism evidence="1">
    <name type="scientific">Aphanomyces invadans</name>
    <dbReference type="NCBI Taxonomy" id="157072"/>
    <lineage>
        <taxon>Eukaryota</taxon>
        <taxon>Sar</taxon>
        <taxon>Stramenopiles</taxon>
        <taxon>Oomycota</taxon>
        <taxon>Saprolegniomycetes</taxon>
        <taxon>Saprolegniales</taxon>
        <taxon>Verrucalvaceae</taxon>
        <taxon>Aphanomyces</taxon>
    </lineage>
</organism>
<gene>
    <name evidence="1" type="ORF">H310_15072</name>
</gene>
<dbReference type="GeneID" id="20092122"/>
<dbReference type="EMBL" id="KI914109">
    <property type="protein sequence ID" value="ETV90095.1"/>
    <property type="molecule type" value="Genomic_DNA"/>
</dbReference>
<dbReference type="AlphaFoldDB" id="A0A024T7U4"/>
<proteinExistence type="predicted"/>
<name>A0A024T7U4_9STRA</name>
<accession>A0A024T7U4</accession>
<dbReference type="VEuPathDB" id="FungiDB:H310_15072"/>